<feature type="domain" description="DUF6589" evidence="2">
    <location>
        <begin position="392"/>
        <end position="564"/>
    </location>
</feature>
<evidence type="ECO:0000259" key="2">
    <source>
        <dbReference type="Pfam" id="PF20231"/>
    </source>
</evidence>
<feature type="region of interest" description="Disordered" evidence="1">
    <location>
        <begin position="1"/>
        <end position="100"/>
    </location>
</feature>
<evidence type="ECO:0000313" key="4">
    <source>
        <dbReference type="Proteomes" id="UP000772434"/>
    </source>
</evidence>
<name>A0A9P5Q903_9AGAR</name>
<dbReference type="Proteomes" id="UP000772434">
    <property type="component" value="Unassembled WGS sequence"/>
</dbReference>
<reference evidence="3" key="1">
    <citation type="submission" date="2020-11" db="EMBL/GenBank/DDBJ databases">
        <authorList>
            <consortium name="DOE Joint Genome Institute"/>
            <person name="Ahrendt S."/>
            <person name="Riley R."/>
            <person name="Andreopoulos W."/>
            <person name="Labutti K."/>
            <person name="Pangilinan J."/>
            <person name="Ruiz-Duenas F.J."/>
            <person name="Barrasa J.M."/>
            <person name="Sanchez-Garcia M."/>
            <person name="Camarero S."/>
            <person name="Miyauchi S."/>
            <person name="Serrano A."/>
            <person name="Linde D."/>
            <person name="Babiker R."/>
            <person name="Drula E."/>
            <person name="Ayuso-Fernandez I."/>
            <person name="Pacheco R."/>
            <person name="Padilla G."/>
            <person name="Ferreira P."/>
            <person name="Barriuso J."/>
            <person name="Kellner H."/>
            <person name="Castanera R."/>
            <person name="Alfaro M."/>
            <person name="Ramirez L."/>
            <person name="Pisabarro A.G."/>
            <person name="Kuo A."/>
            <person name="Tritt A."/>
            <person name="Lipzen A."/>
            <person name="He G."/>
            <person name="Yan M."/>
            <person name="Ng V."/>
            <person name="Cullen D."/>
            <person name="Martin F."/>
            <person name="Rosso M.-N."/>
            <person name="Henrissat B."/>
            <person name="Hibbett D."/>
            <person name="Martinez A.T."/>
            <person name="Grigoriev I.V."/>
        </authorList>
    </citation>
    <scope>NUCLEOTIDE SEQUENCE</scope>
    <source>
        <strain evidence="3">AH 40177</strain>
    </source>
</reference>
<dbReference type="AlphaFoldDB" id="A0A9P5Q903"/>
<feature type="compositionally biased region" description="Basic and acidic residues" evidence="1">
    <location>
        <begin position="241"/>
        <end position="252"/>
    </location>
</feature>
<dbReference type="EMBL" id="JADNRY010000003">
    <property type="protein sequence ID" value="KAF9077753.1"/>
    <property type="molecule type" value="Genomic_DNA"/>
</dbReference>
<dbReference type="Pfam" id="PF20231">
    <property type="entry name" value="DUF6589"/>
    <property type="match status" value="1"/>
</dbReference>
<gene>
    <name evidence="3" type="ORF">BDP27DRAFT_1499490</name>
</gene>
<sequence length="589" mass="66530">MSSDTEMSISDDDSSTRNNSTHTAGPSSTPGQPAPTPTGSYVFYGYPYPYPPQTPVPGHHPPQTPVPAHLSNTSTTLPLHFPPQPLSSQKPRSQASASGFSGDTLVSDLNLRKLENILQAIADEKWTFGVFLYYFFRVKDSSGQSVKGRSRRHSAMLSKFLEGAGAHTPSSIVKEWYQNPIGSPHPEHAEHQKMFSVAEPFETIKYARPALTSFAAQLVEAHLLSSADKMVSPEGGLHTSRLEAHTSSHDSDSEMENSEDQTIMSTTQNLLQNGFPLLWHYCTSVASPKRRQRLSRAKKAPLDTQAVSRNYRPPEIPTVLYWTHLITTPNLMQQLSLKLLPAKTSGLLRFDNMQKQIKARHERLGRTYCKAEGLTKDALSLEKKHEWLEKNLREKLTFEQLWDLVDYEFLSKALPLQWLDILFDYAGDIPQVRTYSSKLRNLYEEFGTKMRVSPRKTQVYPLKSNGYNETTTSELLKALQDFIVQLGQSPTCPHSQNALFLQAEMFLDNEYERMDILEPFLESWHTLWTNLSRIYEAHWVGLTSADPSSLGFGANTLKRKAPGNIFWTAKLRLVCWISGEIDGLTRVIQ</sequence>
<proteinExistence type="predicted"/>
<dbReference type="InterPro" id="IPR046496">
    <property type="entry name" value="DUF6589"/>
</dbReference>
<feature type="compositionally biased region" description="Polar residues" evidence="1">
    <location>
        <begin position="16"/>
        <end position="31"/>
    </location>
</feature>
<evidence type="ECO:0000256" key="1">
    <source>
        <dbReference type="SAM" id="MobiDB-lite"/>
    </source>
</evidence>
<dbReference type="OrthoDB" id="3256296at2759"/>
<feature type="compositionally biased region" description="Polar residues" evidence="1">
    <location>
        <begin position="86"/>
        <end position="100"/>
    </location>
</feature>
<protein>
    <recommendedName>
        <fullName evidence="2">DUF6589 domain-containing protein</fullName>
    </recommendedName>
</protein>
<feature type="region of interest" description="Disordered" evidence="1">
    <location>
        <begin position="241"/>
        <end position="261"/>
    </location>
</feature>
<feature type="compositionally biased region" description="Pro residues" evidence="1">
    <location>
        <begin position="48"/>
        <end position="65"/>
    </location>
</feature>
<accession>A0A9P5Q903</accession>
<organism evidence="3 4">
    <name type="scientific">Rhodocollybia butyracea</name>
    <dbReference type="NCBI Taxonomy" id="206335"/>
    <lineage>
        <taxon>Eukaryota</taxon>
        <taxon>Fungi</taxon>
        <taxon>Dikarya</taxon>
        <taxon>Basidiomycota</taxon>
        <taxon>Agaricomycotina</taxon>
        <taxon>Agaricomycetes</taxon>
        <taxon>Agaricomycetidae</taxon>
        <taxon>Agaricales</taxon>
        <taxon>Marasmiineae</taxon>
        <taxon>Omphalotaceae</taxon>
        <taxon>Rhodocollybia</taxon>
    </lineage>
</organism>
<comment type="caution">
    <text evidence="3">The sequence shown here is derived from an EMBL/GenBank/DDBJ whole genome shotgun (WGS) entry which is preliminary data.</text>
</comment>
<keyword evidence="4" id="KW-1185">Reference proteome</keyword>
<evidence type="ECO:0000313" key="3">
    <source>
        <dbReference type="EMBL" id="KAF9077753.1"/>
    </source>
</evidence>